<proteinExistence type="inferred from homology"/>
<gene>
    <name evidence="13" type="primary">nadC</name>
    <name evidence="13" type="ORF">CUJ86_04620</name>
</gene>
<evidence type="ECO:0000256" key="4">
    <source>
        <dbReference type="ARBA" id="ARBA00011218"/>
    </source>
</evidence>
<dbReference type="SUPFAM" id="SSF51690">
    <property type="entry name" value="Nicotinate/Quinolinate PRTase C-terminal domain-like"/>
    <property type="match status" value="1"/>
</dbReference>
<evidence type="ECO:0000256" key="3">
    <source>
        <dbReference type="ARBA" id="ARBA00009400"/>
    </source>
</evidence>
<dbReference type="Gene3D" id="3.90.1170.20">
    <property type="entry name" value="Quinolinate phosphoribosyl transferase, N-terminal domain"/>
    <property type="match status" value="1"/>
</dbReference>
<evidence type="ECO:0000256" key="5">
    <source>
        <dbReference type="ARBA" id="ARBA00022642"/>
    </source>
</evidence>
<comment type="similarity">
    <text evidence="3 9">Belongs to the NadC/ModD family.</text>
</comment>
<feature type="domain" description="Quinolinate phosphoribosyl transferase C-terminal" evidence="11">
    <location>
        <begin position="104"/>
        <end position="274"/>
    </location>
</feature>
<feature type="binding site" evidence="10">
    <location>
        <begin position="127"/>
        <end position="129"/>
    </location>
    <ligand>
        <name>substrate</name>
    </ligand>
</feature>
<keyword evidence="7 9" id="KW-0808">Transferase</keyword>
<dbReference type="FunFam" id="3.90.1170.20:FF:000001">
    <property type="entry name" value="Nicotinate-nucleotide diphosphorylase (Carboxylating)"/>
    <property type="match status" value="1"/>
</dbReference>
<comment type="caution">
    <text evidence="13">The sequence shown here is derived from an EMBL/GenBank/DDBJ whole genome shotgun (WGS) entry which is preliminary data.</text>
</comment>
<dbReference type="AlphaFoldDB" id="A0A483CYB6"/>
<dbReference type="EMBL" id="PGCL01000002">
    <property type="protein sequence ID" value="TAJ44596.1"/>
    <property type="molecule type" value="Genomic_DNA"/>
</dbReference>
<evidence type="ECO:0000256" key="10">
    <source>
        <dbReference type="PIRSR" id="PIRSR006250-1"/>
    </source>
</evidence>
<feature type="binding site" evidence="10">
    <location>
        <begin position="238"/>
        <end position="240"/>
    </location>
    <ligand>
        <name>substrate</name>
    </ligand>
</feature>
<dbReference type="PIRSF" id="PIRSF006250">
    <property type="entry name" value="NadC_ModD"/>
    <property type="match status" value="1"/>
</dbReference>
<feature type="binding site" evidence="10">
    <location>
        <position position="161"/>
    </location>
    <ligand>
        <name>substrate</name>
    </ligand>
</feature>
<evidence type="ECO:0000256" key="9">
    <source>
        <dbReference type="PIRNR" id="PIRNR006250"/>
    </source>
</evidence>
<organism evidence="13 14">
    <name type="scientific">Methanofollis fontis</name>
    <dbReference type="NCBI Taxonomy" id="2052832"/>
    <lineage>
        <taxon>Archaea</taxon>
        <taxon>Methanobacteriati</taxon>
        <taxon>Methanobacteriota</taxon>
        <taxon>Stenosarchaea group</taxon>
        <taxon>Methanomicrobia</taxon>
        <taxon>Methanomicrobiales</taxon>
        <taxon>Methanomicrobiaceae</taxon>
        <taxon>Methanofollis</taxon>
    </lineage>
</organism>
<evidence type="ECO:0000259" key="12">
    <source>
        <dbReference type="Pfam" id="PF02749"/>
    </source>
</evidence>
<evidence type="ECO:0000256" key="7">
    <source>
        <dbReference type="ARBA" id="ARBA00022679"/>
    </source>
</evidence>
<dbReference type="SUPFAM" id="SSF54675">
    <property type="entry name" value="Nicotinate/Quinolinate PRTase N-terminal domain-like"/>
    <property type="match status" value="1"/>
</dbReference>
<dbReference type="InterPro" id="IPR037128">
    <property type="entry name" value="Quinolinate_PRibosylTase_N_sf"/>
</dbReference>
<dbReference type="InterPro" id="IPR004393">
    <property type="entry name" value="NadC"/>
</dbReference>
<evidence type="ECO:0000256" key="2">
    <source>
        <dbReference type="ARBA" id="ARBA00004893"/>
    </source>
</evidence>
<dbReference type="EC" id="2.4.2.19" evidence="9"/>
<dbReference type="GO" id="GO:0005737">
    <property type="term" value="C:cytoplasm"/>
    <property type="evidence" value="ECO:0007669"/>
    <property type="project" value="TreeGrafter"/>
</dbReference>
<dbReference type="RefSeq" id="WP_130646391.1">
    <property type="nucleotide sequence ID" value="NZ_PGCL01000002.1"/>
</dbReference>
<evidence type="ECO:0000256" key="1">
    <source>
        <dbReference type="ARBA" id="ARBA00003237"/>
    </source>
</evidence>
<dbReference type="GO" id="GO:0004514">
    <property type="term" value="F:nicotinate-nucleotide diphosphorylase (carboxylating) activity"/>
    <property type="evidence" value="ECO:0007669"/>
    <property type="project" value="UniProtKB-EC"/>
</dbReference>
<dbReference type="GO" id="GO:0034213">
    <property type="term" value="P:quinolinate catabolic process"/>
    <property type="evidence" value="ECO:0007669"/>
    <property type="project" value="TreeGrafter"/>
</dbReference>
<comment type="catalytic activity">
    <reaction evidence="8 9">
        <text>nicotinate beta-D-ribonucleotide + CO2 + diphosphate = quinolinate + 5-phospho-alpha-D-ribose 1-diphosphate + 2 H(+)</text>
        <dbReference type="Rhea" id="RHEA:12733"/>
        <dbReference type="ChEBI" id="CHEBI:15378"/>
        <dbReference type="ChEBI" id="CHEBI:16526"/>
        <dbReference type="ChEBI" id="CHEBI:29959"/>
        <dbReference type="ChEBI" id="CHEBI:33019"/>
        <dbReference type="ChEBI" id="CHEBI:57502"/>
        <dbReference type="ChEBI" id="CHEBI:58017"/>
        <dbReference type="EC" id="2.4.2.19"/>
    </reaction>
</comment>
<evidence type="ECO:0000259" key="11">
    <source>
        <dbReference type="Pfam" id="PF01729"/>
    </source>
</evidence>
<comment type="function">
    <text evidence="1 9">Involved in the catabolism of quinolinic acid (QA).</text>
</comment>
<evidence type="ECO:0000313" key="13">
    <source>
        <dbReference type="EMBL" id="TAJ44596.1"/>
    </source>
</evidence>
<dbReference type="Proteomes" id="UP000292580">
    <property type="component" value="Unassembled WGS sequence"/>
</dbReference>
<protein>
    <recommendedName>
        <fullName evidence="9">Nicotinate-nucleotide pyrophosphorylase [carboxylating]</fullName>
        <ecNumber evidence="9">2.4.2.19</ecNumber>
    </recommendedName>
    <alternativeName>
        <fullName evidence="9">Quinolinate phosphoribosyltransferase [decarboxylating]</fullName>
    </alternativeName>
</protein>
<feature type="binding site" evidence="10">
    <location>
        <position position="189"/>
    </location>
    <ligand>
        <name>substrate</name>
    </ligand>
</feature>
<evidence type="ECO:0000256" key="6">
    <source>
        <dbReference type="ARBA" id="ARBA00022676"/>
    </source>
</evidence>
<feature type="domain" description="Quinolinate phosphoribosyl transferase N-terminal" evidence="12">
    <location>
        <begin position="19"/>
        <end position="102"/>
    </location>
</feature>
<feature type="binding site" evidence="10">
    <location>
        <position position="210"/>
    </location>
    <ligand>
        <name>substrate</name>
    </ligand>
</feature>
<comment type="subunit">
    <text evidence="4 9">Hexamer formed by 3 homodimers.</text>
</comment>
<keyword evidence="14" id="KW-1185">Reference proteome</keyword>
<dbReference type="GO" id="GO:0009435">
    <property type="term" value="P:NAD+ biosynthetic process"/>
    <property type="evidence" value="ECO:0007669"/>
    <property type="project" value="UniProtKB-UniPathway"/>
</dbReference>
<keyword evidence="5 9" id="KW-0662">Pyridine nucleotide biosynthesis</keyword>
<feature type="binding site" evidence="10">
    <location>
        <begin position="259"/>
        <end position="261"/>
    </location>
    <ligand>
        <name>substrate</name>
    </ligand>
</feature>
<name>A0A483CYB6_9EURY</name>
<sequence length="279" mass="29264">MIDRAHLIAFLEEDAPYGDITSESVIPVNTTAEAVVVVRERAVVAGLEEASFLFRHLGAVVAEGAADGDDVEGGAVLLRISGSARAILYAERTALNLIGRMSGIATATRAAVRVVEAAAPGVRVASTRKTCPGLRLLDKKAVVLGGGVAHRSCLSDMVLIKDNHLAIVGLEDAIRRARQGCPYHRIEAEVECPGDAVRAARAGADIVLLDNMSPEEVQESVAALHTDGLRERVLLEISGGVTSDTLNAYAASGADLISMGMLTHSVRNVDVSLDIVRTG</sequence>
<feature type="binding site" evidence="10">
    <location>
        <position position="151"/>
    </location>
    <ligand>
        <name>substrate</name>
    </ligand>
</feature>
<comment type="pathway">
    <text evidence="2 9">Cofactor biosynthesis; NAD(+) biosynthesis; nicotinate D-ribonucleotide from quinolinate: step 1/1.</text>
</comment>
<dbReference type="Gene3D" id="3.20.20.70">
    <property type="entry name" value="Aldolase class I"/>
    <property type="match status" value="1"/>
</dbReference>
<dbReference type="InterPro" id="IPR036068">
    <property type="entry name" value="Nicotinate_pribotase-like_C"/>
</dbReference>
<dbReference type="Pfam" id="PF02749">
    <property type="entry name" value="QRPTase_N"/>
    <property type="match status" value="1"/>
</dbReference>
<evidence type="ECO:0000313" key="14">
    <source>
        <dbReference type="Proteomes" id="UP000292580"/>
    </source>
</evidence>
<dbReference type="InterPro" id="IPR002638">
    <property type="entry name" value="Quinolinate_PRibosylTrfase_C"/>
</dbReference>
<dbReference type="PANTHER" id="PTHR32179:SF3">
    <property type="entry name" value="NICOTINATE-NUCLEOTIDE PYROPHOSPHORYLASE [CARBOXYLATING]"/>
    <property type="match status" value="1"/>
</dbReference>
<dbReference type="NCBIfam" id="TIGR00078">
    <property type="entry name" value="nadC"/>
    <property type="match status" value="1"/>
</dbReference>
<dbReference type="UniPathway" id="UPA00253">
    <property type="reaction ID" value="UER00331"/>
</dbReference>
<feature type="binding site" evidence="10">
    <location>
        <position position="92"/>
    </location>
    <ligand>
        <name>substrate</name>
    </ligand>
</feature>
<dbReference type="InterPro" id="IPR022412">
    <property type="entry name" value="Quinolinate_PRibosylTrfase_N"/>
</dbReference>
<dbReference type="InterPro" id="IPR027277">
    <property type="entry name" value="NadC/ModD"/>
</dbReference>
<reference evidence="13 14" key="1">
    <citation type="submission" date="2017-11" db="EMBL/GenBank/DDBJ databases">
        <title>Isolation and Characterization of Methanofollis Species from Methane Seep Offshore SW Taiwan.</title>
        <authorList>
            <person name="Teng N.-H."/>
            <person name="Lai M.-C."/>
            <person name="Chen S.-C."/>
        </authorList>
    </citation>
    <scope>NUCLEOTIDE SEQUENCE [LARGE SCALE GENOMIC DNA]</scope>
    <source>
        <strain evidence="13 14">FWC-SCC2</strain>
    </source>
</reference>
<keyword evidence="6 9" id="KW-0328">Glycosyltransferase</keyword>
<dbReference type="InterPro" id="IPR013785">
    <property type="entry name" value="Aldolase_TIM"/>
</dbReference>
<dbReference type="FunFam" id="3.20.20.70:FF:000030">
    <property type="entry name" value="Nicotinate-nucleotide pyrophosphorylase, carboxylating"/>
    <property type="match status" value="1"/>
</dbReference>
<dbReference type="CDD" id="cd01572">
    <property type="entry name" value="QPRTase"/>
    <property type="match status" value="1"/>
</dbReference>
<dbReference type="OrthoDB" id="115072at2157"/>
<dbReference type="PANTHER" id="PTHR32179">
    <property type="entry name" value="NICOTINATE-NUCLEOTIDE PYROPHOSPHORYLASE [CARBOXYLATING]"/>
    <property type="match status" value="1"/>
</dbReference>
<evidence type="ECO:0000256" key="8">
    <source>
        <dbReference type="ARBA" id="ARBA00047445"/>
    </source>
</evidence>
<dbReference type="Pfam" id="PF01729">
    <property type="entry name" value="QRPTase_C"/>
    <property type="match status" value="1"/>
</dbReference>
<accession>A0A483CYB6</accession>